<accession>A0AAE0RR14</accession>
<organism evidence="2 3">
    <name type="scientific">Potamilus streckersoni</name>
    <dbReference type="NCBI Taxonomy" id="2493646"/>
    <lineage>
        <taxon>Eukaryota</taxon>
        <taxon>Metazoa</taxon>
        <taxon>Spiralia</taxon>
        <taxon>Lophotrochozoa</taxon>
        <taxon>Mollusca</taxon>
        <taxon>Bivalvia</taxon>
        <taxon>Autobranchia</taxon>
        <taxon>Heteroconchia</taxon>
        <taxon>Palaeoheterodonta</taxon>
        <taxon>Unionida</taxon>
        <taxon>Unionoidea</taxon>
        <taxon>Unionidae</taxon>
        <taxon>Ambleminae</taxon>
        <taxon>Lampsilini</taxon>
        <taxon>Potamilus</taxon>
    </lineage>
</organism>
<comment type="caution">
    <text evidence="2">The sequence shown here is derived from an EMBL/GenBank/DDBJ whole genome shotgun (WGS) entry which is preliminary data.</text>
</comment>
<feature type="non-terminal residue" evidence="2">
    <location>
        <position position="1"/>
    </location>
</feature>
<feature type="domain" description="VWFD" evidence="1">
    <location>
        <begin position="775"/>
        <end position="942"/>
    </location>
</feature>
<reference evidence="2" key="3">
    <citation type="submission" date="2023-05" db="EMBL/GenBank/DDBJ databases">
        <authorList>
            <person name="Smith C.H."/>
        </authorList>
    </citation>
    <scope>NUCLEOTIDE SEQUENCE</scope>
    <source>
        <strain evidence="2">CHS0354</strain>
        <tissue evidence="2">Mantle</tissue>
    </source>
</reference>
<dbReference type="Proteomes" id="UP001195483">
    <property type="component" value="Unassembled WGS sequence"/>
</dbReference>
<evidence type="ECO:0000313" key="3">
    <source>
        <dbReference type="Proteomes" id="UP001195483"/>
    </source>
</evidence>
<name>A0AAE0RR14_9BIVA</name>
<dbReference type="InterPro" id="IPR035234">
    <property type="entry name" value="IgGFc-bd_N"/>
</dbReference>
<dbReference type="PANTHER" id="PTHR46534">
    <property type="entry name" value="IGGFC_BINDING DOMAIN-CONTAINING PROTEIN"/>
    <property type="match status" value="1"/>
</dbReference>
<dbReference type="Pfam" id="PF17517">
    <property type="entry name" value="IgGFc_binding"/>
    <property type="match status" value="1"/>
</dbReference>
<dbReference type="Pfam" id="PF00094">
    <property type="entry name" value="VWD"/>
    <property type="match status" value="1"/>
</dbReference>
<dbReference type="InterPro" id="IPR001846">
    <property type="entry name" value="VWF_type-D"/>
</dbReference>
<reference evidence="2" key="1">
    <citation type="journal article" date="2021" name="Genome Biol. Evol.">
        <title>A High-Quality Reference Genome for a Parasitic Bivalve with Doubly Uniparental Inheritance (Bivalvia: Unionida).</title>
        <authorList>
            <person name="Smith C.H."/>
        </authorList>
    </citation>
    <scope>NUCLEOTIDE SEQUENCE</scope>
    <source>
        <strain evidence="2">CHS0354</strain>
    </source>
</reference>
<dbReference type="PANTHER" id="PTHR46534:SF1">
    <property type="entry name" value="IGGFC-BINDING PROTEIN N-TERMINAL DOMAIN-CONTAINING PROTEIN"/>
    <property type="match status" value="1"/>
</dbReference>
<keyword evidence="3" id="KW-1185">Reference proteome</keyword>
<evidence type="ECO:0000313" key="2">
    <source>
        <dbReference type="EMBL" id="KAK3577956.1"/>
    </source>
</evidence>
<proteinExistence type="predicted"/>
<evidence type="ECO:0000259" key="1">
    <source>
        <dbReference type="PROSITE" id="PS51233"/>
    </source>
</evidence>
<dbReference type="EMBL" id="JAEAOA010001267">
    <property type="protein sequence ID" value="KAK3577956.1"/>
    <property type="molecule type" value="Genomic_DNA"/>
</dbReference>
<reference evidence="2" key="2">
    <citation type="journal article" date="2021" name="Genome Biol. Evol.">
        <title>Developing a high-quality reference genome for a parasitic bivalve with doubly uniparental inheritance (Bivalvia: Unionida).</title>
        <authorList>
            <person name="Smith C.H."/>
        </authorList>
    </citation>
    <scope>NUCLEOTIDE SEQUENCE</scope>
    <source>
        <strain evidence="2">CHS0354</strain>
        <tissue evidence="2">Mantle</tissue>
    </source>
</reference>
<dbReference type="PROSITE" id="PS51233">
    <property type="entry name" value="VWFD"/>
    <property type="match status" value="1"/>
</dbReference>
<protein>
    <recommendedName>
        <fullName evidence="1">VWFD domain-containing protein</fullName>
    </recommendedName>
</protein>
<sequence>MIIHLDERLVNYHNELTNKGVYVAADKHISIYVIEDSNDVFATEGYLALPISEISTEYVVVTDIIDGRSMCQFVIAALEHNTTVNVTFNTSGKINITGMNYSSGNVLSLEMSSLDTFQVQHDHDLTGTFIKSNKPTAVFSGCKCGSGRPEGGYCQHEVEQIVPVRSLGQEYITVPLLPAASYRYRIIAPYSNTTASIHGKDFTIESGNFLERWDAEPIYIHASKPVMVIEYGQCSYADCSKGSDPSMITIPPISTFFSNLTFGLPQNLTHSDIRNYLLVIIEKDKANELMLDHQRLNLEGRYTVTTATRGIYTVLVTNIPSGYHTLYHPDTSVRFGALFYGTASRTPDVILVPLSINNIKIVLTKASGDANGYEINGTPIYGGNSSIQTGIFRYDQSTATHNFTTLDPPGTCFKFQIVTTTWNGILASRSESVFRENVCYDPFKPSVTFVPTGMQNIKLIITVVDGQATGYEISASSITGGNTYAQNGTFLQNQTTSSYNFTTSDMPGTCFNFRIVATSGLGEWAGSSEPVIEPNVCYATKVISRPVIQPDILQQTTNGNKLIFYCDFEPSSNSSLFYQATWYRDKIEEETKLRSSIHYSSEDIKSKSYLSEAQIALGMTIICTISVIERKVTVPSEPYFIGFEVMINDTLKLQNVAETLVHIRLTVPFACQFQSEECFLGVNMFYMETGADDCLLPTAAVLSSCEIRISSWKWNESYPVRIAPMHGQNLISISRTYSIRFRTDVMFDHYFFRNYTLPRDIKVEATTDASNLNGKECHAICDPHMRTFDGRYYENQNEGTYILYKHLNSPVQVQMRTNPCYGFREGPPFCPCGVSIAAGRDVFVVDRCSIPITIYMPLCDDGTLKGKIKSAGNFYQIYLPSGSWVKITSGISFNIYIYPSIPDRMATSGLCGYLDGDVENDFMLRNRTTVPDYKFEEFNSNW</sequence>
<dbReference type="AlphaFoldDB" id="A0AAE0RR14"/>
<gene>
    <name evidence="2" type="ORF">CHS0354_020794</name>
</gene>